<protein>
    <submittedName>
        <fullName evidence="2">Uncharacterized protein</fullName>
    </submittedName>
</protein>
<organism evidence="2 3">
    <name type="scientific">Lyophyllum shimeji</name>
    <name type="common">Hon-shimeji</name>
    <name type="synonym">Tricholoma shimeji</name>
    <dbReference type="NCBI Taxonomy" id="47721"/>
    <lineage>
        <taxon>Eukaryota</taxon>
        <taxon>Fungi</taxon>
        <taxon>Dikarya</taxon>
        <taxon>Basidiomycota</taxon>
        <taxon>Agaricomycotina</taxon>
        <taxon>Agaricomycetes</taxon>
        <taxon>Agaricomycetidae</taxon>
        <taxon>Agaricales</taxon>
        <taxon>Tricholomatineae</taxon>
        <taxon>Lyophyllaceae</taxon>
        <taxon>Lyophyllum</taxon>
    </lineage>
</organism>
<dbReference type="Proteomes" id="UP001063166">
    <property type="component" value="Unassembled WGS sequence"/>
</dbReference>
<evidence type="ECO:0000313" key="3">
    <source>
        <dbReference type="Proteomes" id="UP001063166"/>
    </source>
</evidence>
<keyword evidence="3" id="KW-1185">Reference proteome</keyword>
<gene>
    <name evidence="2" type="ORF">LshimejAT787_0311140</name>
</gene>
<dbReference type="EMBL" id="BRPK01000003">
    <property type="protein sequence ID" value="GLB36827.1"/>
    <property type="molecule type" value="Genomic_DNA"/>
</dbReference>
<accession>A0A9P3PK66</accession>
<dbReference type="AlphaFoldDB" id="A0A9P3PK66"/>
<sequence>MPPSKRAKKSAAAAAAVPAPSPSVPPSLPNGPLKAEPEDDVKTRESTPTSIEETDVSEFDPALLDEEETPGGASPSSALKTATTSTTAAATKTKKEWQGKGYNALKTFKGQVYSGMAVGGSHTWKYEEGTWVETKEEPDLWKVDYTATKRRAGKRPAPRGSGAPVGTEYHWFIVAHQYVKKLDANTYSTHLVGAKYKLAHKGAAASSWSIPTVRGQREREIELLEDAKRRVQGLPAVPPREKVKVEKEEKGQQKLDTLFSKKGGVAKPARGGEGEGEGLMAEDVGGRKRKREEGVEG</sequence>
<reference evidence="2" key="1">
    <citation type="submission" date="2022-07" db="EMBL/GenBank/DDBJ databases">
        <title>The genome of Lyophyllum shimeji provides insight into the initial evolution of ectomycorrhizal fungal genome.</title>
        <authorList>
            <person name="Kobayashi Y."/>
            <person name="Shibata T."/>
            <person name="Hirakawa H."/>
            <person name="Shigenobu S."/>
            <person name="Nishiyama T."/>
            <person name="Yamada A."/>
            <person name="Hasebe M."/>
            <person name="Kawaguchi M."/>
        </authorList>
    </citation>
    <scope>NUCLEOTIDE SEQUENCE</scope>
    <source>
        <strain evidence="2">AT787</strain>
    </source>
</reference>
<feature type="region of interest" description="Disordered" evidence="1">
    <location>
        <begin position="234"/>
        <end position="297"/>
    </location>
</feature>
<evidence type="ECO:0000313" key="2">
    <source>
        <dbReference type="EMBL" id="GLB36827.1"/>
    </source>
</evidence>
<feature type="compositionally biased region" description="Acidic residues" evidence="1">
    <location>
        <begin position="52"/>
        <end position="69"/>
    </location>
</feature>
<proteinExistence type="predicted"/>
<feature type="compositionally biased region" description="Low complexity" evidence="1">
    <location>
        <begin position="73"/>
        <end position="91"/>
    </location>
</feature>
<evidence type="ECO:0000256" key="1">
    <source>
        <dbReference type="SAM" id="MobiDB-lite"/>
    </source>
</evidence>
<dbReference type="OrthoDB" id="4225980at2759"/>
<name>A0A9P3PK66_LYOSH</name>
<feature type="compositionally biased region" description="Pro residues" evidence="1">
    <location>
        <begin position="19"/>
        <end position="29"/>
    </location>
</feature>
<comment type="caution">
    <text evidence="2">The sequence shown here is derived from an EMBL/GenBank/DDBJ whole genome shotgun (WGS) entry which is preliminary data.</text>
</comment>
<feature type="region of interest" description="Disordered" evidence="1">
    <location>
        <begin position="1"/>
        <end position="93"/>
    </location>
</feature>
<feature type="compositionally biased region" description="Basic and acidic residues" evidence="1">
    <location>
        <begin position="239"/>
        <end position="253"/>
    </location>
</feature>